<keyword evidence="2" id="KW-1185">Reference proteome</keyword>
<comment type="caution">
    <text evidence="1">The sequence shown here is derived from an EMBL/GenBank/DDBJ whole genome shotgun (WGS) entry which is preliminary data.</text>
</comment>
<dbReference type="Proteomes" id="UP000886523">
    <property type="component" value="Unassembled WGS sequence"/>
</dbReference>
<evidence type="ECO:0000313" key="2">
    <source>
        <dbReference type="Proteomes" id="UP000886523"/>
    </source>
</evidence>
<accession>A0A9P6AWZ5</accession>
<sequence length="194" mass="21386">MIPGSSSTLPTIITMDGGDLTYPDNDKPVGLMQGTLCKGPHHLIGWPRYAIVVWNMGKGLSDEYTLLFNIADIKTLKICQNCHMLEVQASAIMCTIDTGLIKQSTFLNSSTALESLVRGLTAWHVLGHLTSMFSVTWMLWNWIAISGASIFSKSLASWGSEIEVLQYQLFYRANGDSTPAWCPPGAPSHIIHYH</sequence>
<evidence type="ECO:0000313" key="1">
    <source>
        <dbReference type="EMBL" id="KAF9512341.1"/>
    </source>
</evidence>
<organism evidence="1 2">
    <name type="scientific">Hydnum rufescens UP504</name>
    <dbReference type="NCBI Taxonomy" id="1448309"/>
    <lineage>
        <taxon>Eukaryota</taxon>
        <taxon>Fungi</taxon>
        <taxon>Dikarya</taxon>
        <taxon>Basidiomycota</taxon>
        <taxon>Agaricomycotina</taxon>
        <taxon>Agaricomycetes</taxon>
        <taxon>Cantharellales</taxon>
        <taxon>Hydnaceae</taxon>
        <taxon>Hydnum</taxon>
    </lineage>
</organism>
<gene>
    <name evidence="1" type="ORF">BS47DRAFT_1363245</name>
</gene>
<dbReference type="AlphaFoldDB" id="A0A9P6AWZ5"/>
<protein>
    <submittedName>
        <fullName evidence="1">Uncharacterized protein</fullName>
    </submittedName>
</protein>
<reference evidence="1" key="1">
    <citation type="journal article" date="2020" name="Nat. Commun.">
        <title>Large-scale genome sequencing of mycorrhizal fungi provides insights into the early evolution of symbiotic traits.</title>
        <authorList>
            <person name="Miyauchi S."/>
            <person name="Kiss E."/>
            <person name="Kuo A."/>
            <person name="Drula E."/>
            <person name="Kohler A."/>
            <person name="Sanchez-Garcia M."/>
            <person name="Morin E."/>
            <person name="Andreopoulos B."/>
            <person name="Barry K.W."/>
            <person name="Bonito G."/>
            <person name="Buee M."/>
            <person name="Carver A."/>
            <person name="Chen C."/>
            <person name="Cichocki N."/>
            <person name="Clum A."/>
            <person name="Culley D."/>
            <person name="Crous P.W."/>
            <person name="Fauchery L."/>
            <person name="Girlanda M."/>
            <person name="Hayes R.D."/>
            <person name="Keri Z."/>
            <person name="LaButti K."/>
            <person name="Lipzen A."/>
            <person name="Lombard V."/>
            <person name="Magnuson J."/>
            <person name="Maillard F."/>
            <person name="Murat C."/>
            <person name="Nolan M."/>
            <person name="Ohm R.A."/>
            <person name="Pangilinan J."/>
            <person name="Pereira M.F."/>
            <person name="Perotto S."/>
            <person name="Peter M."/>
            <person name="Pfister S."/>
            <person name="Riley R."/>
            <person name="Sitrit Y."/>
            <person name="Stielow J.B."/>
            <person name="Szollosi G."/>
            <person name="Zifcakova L."/>
            <person name="Stursova M."/>
            <person name="Spatafora J.W."/>
            <person name="Tedersoo L."/>
            <person name="Vaario L.M."/>
            <person name="Yamada A."/>
            <person name="Yan M."/>
            <person name="Wang P."/>
            <person name="Xu J."/>
            <person name="Bruns T."/>
            <person name="Baldrian P."/>
            <person name="Vilgalys R."/>
            <person name="Dunand C."/>
            <person name="Henrissat B."/>
            <person name="Grigoriev I.V."/>
            <person name="Hibbett D."/>
            <person name="Nagy L.G."/>
            <person name="Martin F.M."/>
        </authorList>
    </citation>
    <scope>NUCLEOTIDE SEQUENCE</scope>
    <source>
        <strain evidence="1">UP504</strain>
    </source>
</reference>
<proteinExistence type="predicted"/>
<name>A0A9P6AWZ5_9AGAM</name>
<dbReference type="EMBL" id="MU128988">
    <property type="protein sequence ID" value="KAF9512341.1"/>
    <property type="molecule type" value="Genomic_DNA"/>
</dbReference>